<keyword evidence="5" id="KW-0560">Oxidoreductase</keyword>
<dbReference type="InterPro" id="IPR051205">
    <property type="entry name" value="UbiH/COQ6_monooxygenase"/>
</dbReference>
<comment type="similarity">
    <text evidence="2">Belongs to the UbiH/COQ6 family.</text>
</comment>
<keyword evidence="8" id="KW-0830">Ubiquinone</keyword>
<evidence type="ECO:0000256" key="5">
    <source>
        <dbReference type="ARBA" id="ARBA00023002"/>
    </source>
</evidence>
<dbReference type="AlphaFoldDB" id="A0A9W8E0P1"/>
<dbReference type="Pfam" id="PF01494">
    <property type="entry name" value="FAD_binding_3"/>
    <property type="match status" value="2"/>
</dbReference>
<evidence type="ECO:0000259" key="7">
    <source>
        <dbReference type="Pfam" id="PF01494"/>
    </source>
</evidence>
<dbReference type="PANTHER" id="PTHR43876:SF7">
    <property type="entry name" value="UBIQUINONE BIOSYNTHESIS MONOOXYGENASE COQ6, MITOCHONDRIAL"/>
    <property type="match status" value="1"/>
</dbReference>
<sequence>MRVWDGISNGRIHFSAQDFQQPMDTPMAWILENLNLHRAAVKSLDQMSDKVELIDRTKVVNINESREVVNSFNADDQSACPDWPVVQLDSGRMLQTRLLVGADGANSPVRKYSQIDATGWPYPQHGIVAIMELAEDTRPVTAWQKFLPTGTVAILPMPGNYAALVWSMEKEYVPLLKALSDDDFTCVLNAALQLPFEDLHYFLSTLKAGSVTADHLTSDLTNRLTTNAANVTSPDYKPPVVNAIEKQSRASFPFKLQHADRYIDQRIALIGDAAHTIHPLAGQGLNLGLADVESLVAVLTEAARLGQDFGDYNCLLGYSSARYFPNLAMLGAVDKLQKLFSTGNEPVAFVRSFGFNMVNSMPGFKAWLTKIAMGQ</sequence>
<dbReference type="SUPFAM" id="SSF51905">
    <property type="entry name" value="FAD/NAD(P)-binding domain"/>
    <property type="match status" value="1"/>
</dbReference>
<feature type="domain" description="FAD-binding" evidence="7">
    <location>
        <begin position="60"/>
        <end position="159"/>
    </location>
</feature>
<dbReference type="GO" id="GO:0071949">
    <property type="term" value="F:FAD binding"/>
    <property type="evidence" value="ECO:0007669"/>
    <property type="project" value="InterPro"/>
</dbReference>
<evidence type="ECO:0000256" key="6">
    <source>
        <dbReference type="ARBA" id="ARBA00023033"/>
    </source>
</evidence>
<dbReference type="InterPro" id="IPR010971">
    <property type="entry name" value="UbiH/COQ6"/>
</dbReference>
<dbReference type="GO" id="GO:0006744">
    <property type="term" value="P:ubiquinone biosynthetic process"/>
    <property type="evidence" value="ECO:0007669"/>
    <property type="project" value="InterPro"/>
</dbReference>
<dbReference type="EMBL" id="JANBPY010001462">
    <property type="protein sequence ID" value="KAJ1959944.1"/>
    <property type="molecule type" value="Genomic_DNA"/>
</dbReference>
<organism evidence="8 9">
    <name type="scientific">Dispira parvispora</name>
    <dbReference type="NCBI Taxonomy" id="1520584"/>
    <lineage>
        <taxon>Eukaryota</taxon>
        <taxon>Fungi</taxon>
        <taxon>Fungi incertae sedis</taxon>
        <taxon>Zoopagomycota</taxon>
        <taxon>Kickxellomycotina</taxon>
        <taxon>Dimargaritomycetes</taxon>
        <taxon>Dimargaritales</taxon>
        <taxon>Dimargaritaceae</taxon>
        <taxon>Dispira</taxon>
    </lineage>
</organism>
<dbReference type="InterPro" id="IPR002938">
    <property type="entry name" value="FAD-bd"/>
</dbReference>
<gene>
    <name evidence="8" type="primary">COQ6</name>
    <name evidence="8" type="ORF">IWQ62_004413</name>
</gene>
<comment type="caution">
    <text evidence="8">The sequence shown here is derived from an EMBL/GenBank/DDBJ whole genome shotgun (WGS) entry which is preliminary data.</text>
</comment>
<dbReference type="InterPro" id="IPR036188">
    <property type="entry name" value="FAD/NAD-bd_sf"/>
</dbReference>
<proteinExistence type="inferred from homology"/>
<accession>A0A9W8E0P1</accession>
<dbReference type="NCBIfam" id="TIGR01988">
    <property type="entry name" value="Ubi-OHases"/>
    <property type="match status" value="1"/>
</dbReference>
<evidence type="ECO:0000256" key="3">
    <source>
        <dbReference type="ARBA" id="ARBA00022630"/>
    </source>
</evidence>
<keyword evidence="3" id="KW-0285">Flavoprotein</keyword>
<dbReference type="PANTHER" id="PTHR43876">
    <property type="entry name" value="UBIQUINONE BIOSYNTHESIS MONOOXYGENASE COQ6, MITOCHONDRIAL"/>
    <property type="match status" value="1"/>
</dbReference>
<dbReference type="Gene3D" id="3.50.50.60">
    <property type="entry name" value="FAD/NAD(P)-binding domain"/>
    <property type="match status" value="2"/>
</dbReference>
<evidence type="ECO:0000313" key="9">
    <source>
        <dbReference type="Proteomes" id="UP001150925"/>
    </source>
</evidence>
<dbReference type="GO" id="GO:0004497">
    <property type="term" value="F:monooxygenase activity"/>
    <property type="evidence" value="ECO:0007669"/>
    <property type="project" value="UniProtKB-KW"/>
</dbReference>
<keyword evidence="4" id="KW-0274">FAD</keyword>
<evidence type="ECO:0000256" key="1">
    <source>
        <dbReference type="ARBA" id="ARBA00001974"/>
    </source>
</evidence>
<dbReference type="FunFam" id="3.50.50.60:FF:000021">
    <property type="entry name" value="Ubiquinone biosynthesis monooxygenase COQ6"/>
    <property type="match status" value="1"/>
</dbReference>
<name>A0A9W8E0P1_9FUNG</name>
<comment type="cofactor">
    <cofactor evidence="1">
        <name>FAD</name>
        <dbReference type="ChEBI" id="CHEBI:57692"/>
    </cofactor>
</comment>
<feature type="domain" description="FAD-binding" evidence="7">
    <location>
        <begin position="245"/>
        <end position="304"/>
    </location>
</feature>
<dbReference type="GO" id="GO:0016705">
    <property type="term" value="F:oxidoreductase activity, acting on paired donors, with incorporation or reduction of molecular oxygen"/>
    <property type="evidence" value="ECO:0007669"/>
    <property type="project" value="InterPro"/>
</dbReference>
<protein>
    <submittedName>
        <fullName evidence="8">Ubiquinone biosynthesis monooxygenase</fullName>
    </submittedName>
</protein>
<dbReference type="OrthoDB" id="683240at2759"/>
<keyword evidence="6 8" id="KW-0503">Monooxygenase</keyword>
<evidence type="ECO:0000256" key="2">
    <source>
        <dbReference type="ARBA" id="ARBA00005349"/>
    </source>
</evidence>
<dbReference type="InterPro" id="IPR018168">
    <property type="entry name" value="Ubi_Hdrlase_CS"/>
</dbReference>
<reference evidence="8" key="1">
    <citation type="submission" date="2022-07" db="EMBL/GenBank/DDBJ databases">
        <title>Phylogenomic reconstructions and comparative analyses of Kickxellomycotina fungi.</title>
        <authorList>
            <person name="Reynolds N.K."/>
            <person name="Stajich J.E."/>
            <person name="Barry K."/>
            <person name="Grigoriev I.V."/>
            <person name="Crous P."/>
            <person name="Smith M.E."/>
        </authorList>
    </citation>
    <scope>NUCLEOTIDE SEQUENCE</scope>
    <source>
        <strain evidence="8">RSA 1196</strain>
    </source>
</reference>
<dbReference type="Proteomes" id="UP001150925">
    <property type="component" value="Unassembled WGS sequence"/>
</dbReference>
<dbReference type="PROSITE" id="PS01304">
    <property type="entry name" value="UBIH"/>
    <property type="match status" value="1"/>
</dbReference>
<keyword evidence="9" id="KW-1185">Reference proteome</keyword>
<evidence type="ECO:0000256" key="4">
    <source>
        <dbReference type="ARBA" id="ARBA00022827"/>
    </source>
</evidence>
<dbReference type="GO" id="GO:0005739">
    <property type="term" value="C:mitochondrion"/>
    <property type="evidence" value="ECO:0007669"/>
    <property type="project" value="TreeGrafter"/>
</dbReference>
<evidence type="ECO:0000313" key="8">
    <source>
        <dbReference type="EMBL" id="KAJ1959944.1"/>
    </source>
</evidence>